<keyword evidence="1" id="KW-0472">Membrane</keyword>
<dbReference type="EMBL" id="ASHM01021978">
    <property type="protein sequence ID" value="PNY02919.1"/>
    <property type="molecule type" value="Genomic_DNA"/>
</dbReference>
<sequence length="46" mass="4723">MSSSQQGSTESLTAYISFLECCFCILNGIYMAAGTGGTTRVAAPLA</sequence>
<evidence type="ECO:0000313" key="3">
    <source>
        <dbReference type="EMBL" id="PNX88497.1"/>
    </source>
</evidence>
<evidence type="ECO:0000256" key="1">
    <source>
        <dbReference type="SAM" id="Phobius"/>
    </source>
</evidence>
<evidence type="ECO:0000313" key="5">
    <source>
        <dbReference type="Proteomes" id="UP000236291"/>
    </source>
</evidence>
<keyword evidence="1" id="KW-1133">Transmembrane helix</keyword>
<dbReference type="AlphaFoldDB" id="A0A2K3LF01"/>
<name>A0A2K3LF01_TRIPR</name>
<feature type="transmembrane region" description="Helical" evidence="1">
    <location>
        <begin position="12"/>
        <end position="33"/>
    </location>
</feature>
<proteinExistence type="predicted"/>
<evidence type="ECO:0000313" key="2">
    <source>
        <dbReference type="EMBL" id="PNX77123.1"/>
    </source>
</evidence>
<keyword evidence="1" id="KW-0812">Transmembrane</keyword>
<reference evidence="2 5" key="1">
    <citation type="journal article" date="2014" name="Am. J. Bot.">
        <title>Genome assembly and annotation for red clover (Trifolium pratense; Fabaceae).</title>
        <authorList>
            <person name="Istvanek J."/>
            <person name="Jaros M."/>
            <person name="Krenek A."/>
            <person name="Repkova J."/>
        </authorList>
    </citation>
    <scope>NUCLEOTIDE SEQUENCE [LARGE SCALE GENOMIC DNA]</scope>
    <source>
        <strain evidence="5">cv. Tatra</strain>
        <tissue evidence="2">Young leaves</tissue>
    </source>
</reference>
<organism evidence="2 5">
    <name type="scientific">Trifolium pratense</name>
    <name type="common">Red clover</name>
    <dbReference type="NCBI Taxonomy" id="57577"/>
    <lineage>
        <taxon>Eukaryota</taxon>
        <taxon>Viridiplantae</taxon>
        <taxon>Streptophyta</taxon>
        <taxon>Embryophyta</taxon>
        <taxon>Tracheophyta</taxon>
        <taxon>Spermatophyta</taxon>
        <taxon>Magnoliopsida</taxon>
        <taxon>eudicotyledons</taxon>
        <taxon>Gunneridae</taxon>
        <taxon>Pentapetalae</taxon>
        <taxon>rosids</taxon>
        <taxon>fabids</taxon>
        <taxon>Fabales</taxon>
        <taxon>Fabaceae</taxon>
        <taxon>Papilionoideae</taxon>
        <taxon>50 kb inversion clade</taxon>
        <taxon>NPAAA clade</taxon>
        <taxon>Hologalegina</taxon>
        <taxon>IRL clade</taxon>
        <taxon>Trifolieae</taxon>
        <taxon>Trifolium</taxon>
    </lineage>
</organism>
<comment type="caution">
    <text evidence="2">The sequence shown here is derived from an EMBL/GenBank/DDBJ whole genome shotgun (WGS) entry which is preliminary data.</text>
</comment>
<protein>
    <submittedName>
        <fullName evidence="2">Uncharacterized protein</fullName>
    </submittedName>
</protein>
<dbReference type="EMBL" id="ASHM01056806">
    <property type="protein sequence ID" value="PNX88497.1"/>
    <property type="molecule type" value="Genomic_DNA"/>
</dbReference>
<dbReference type="Proteomes" id="UP000236291">
    <property type="component" value="Unassembled WGS sequence"/>
</dbReference>
<reference evidence="2 5" key="2">
    <citation type="journal article" date="2017" name="Front. Plant Sci.">
        <title>Gene Classification and Mining of Molecular Markers Useful in Red Clover (Trifolium pratense) Breeding.</title>
        <authorList>
            <person name="Istvanek J."/>
            <person name="Dluhosova J."/>
            <person name="Dluhos P."/>
            <person name="Patkova L."/>
            <person name="Nedelnik J."/>
            <person name="Repkova J."/>
        </authorList>
    </citation>
    <scope>NUCLEOTIDE SEQUENCE [LARGE SCALE GENOMIC DNA]</scope>
    <source>
        <strain evidence="5">cv. Tatra</strain>
        <tissue evidence="2">Young leaves</tissue>
    </source>
</reference>
<evidence type="ECO:0000313" key="4">
    <source>
        <dbReference type="EMBL" id="PNY02919.1"/>
    </source>
</evidence>
<dbReference type="EMBL" id="ASHM01031827">
    <property type="protein sequence ID" value="PNX77123.1"/>
    <property type="molecule type" value="Genomic_DNA"/>
</dbReference>
<accession>A0A2K3LF01</accession>
<gene>
    <name evidence="4" type="ORF">L195_g026240</name>
    <name evidence="2" type="ORF">L195_g033085</name>
    <name evidence="3" type="ORF">L195_g044603</name>
</gene>